<reference evidence="8" key="3">
    <citation type="submission" date="2023-05" db="EMBL/GenBank/DDBJ databases">
        <authorList>
            <person name="Smith C.H."/>
        </authorList>
    </citation>
    <scope>NUCLEOTIDE SEQUENCE</scope>
    <source>
        <strain evidence="8">CHS0354</strain>
        <tissue evidence="8">Mantle</tissue>
    </source>
</reference>
<dbReference type="PROSITE" id="PS50871">
    <property type="entry name" value="C1Q"/>
    <property type="match status" value="1"/>
</dbReference>
<comment type="caution">
    <text evidence="8">The sequence shown here is derived from an EMBL/GenBank/DDBJ whole genome shotgun (WGS) entry which is preliminary data.</text>
</comment>
<dbReference type="InterPro" id="IPR050822">
    <property type="entry name" value="Cerebellin_Synaptic_Org"/>
</dbReference>
<protein>
    <recommendedName>
        <fullName evidence="7">C1q domain-containing protein</fullName>
    </recommendedName>
</protein>
<keyword evidence="9" id="KW-1185">Reference proteome</keyword>
<dbReference type="PANTHER" id="PTHR22923">
    <property type="entry name" value="CEREBELLIN-RELATED"/>
    <property type="match status" value="1"/>
</dbReference>
<dbReference type="GO" id="GO:0005576">
    <property type="term" value="C:extracellular region"/>
    <property type="evidence" value="ECO:0007669"/>
    <property type="project" value="UniProtKB-SubCell"/>
</dbReference>
<evidence type="ECO:0000256" key="2">
    <source>
        <dbReference type="ARBA" id="ARBA00022525"/>
    </source>
</evidence>
<dbReference type="PANTHER" id="PTHR22923:SF116">
    <property type="entry name" value="C1Q DOMAIN-CONTAINING PROTEIN"/>
    <property type="match status" value="1"/>
</dbReference>
<dbReference type="Gene3D" id="2.60.120.40">
    <property type="match status" value="1"/>
</dbReference>
<keyword evidence="3 6" id="KW-0732">Signal</keyword>
<proteinExistence type="predicted"/>
<dbReference type="SMART" id="SM00110">
    <property type="entry name" value="C1Q"/>
    <property type="match status" value="1"/>
</dbReference>
<gene>
    <name evidence="8" type="ORF">CHS0354_027790</name>
</gene>
<evidence type="ECO:0000259" key="7">
    <source>
        <dbReference type="PROSITE" id="PS50871"/>
    </source>
</evidence>
<evidence type="ECO:0000256" key="1">
    <source>
        <dbReference type="ARBA" id="ARBA00004613"/>
    </source>
</evidence>
<keyword evidence="5" id="KW-1133">Transmembrane helix</keyword>
<dbReference type="Proteomes" id="UP001195483">
    <property type="component" value="Unassembled WGS sequence"/>
</dbReference>
<reference evidence="8" key="1">
    <citation type="journal article" date="2021" name="Genome Biol. Evol.">
        <title>A High-Quality Reference Genome for a Parasitic Bivalve with Doubly Uniparental Inheritance (Bivalvia: Unionida).</title>
        <authorList>
            <person name="Smith C.H."/>
        </authorList>
    </citation>
    <scope>NUCLEOTIDE SEQUENCE</scope>
    <source>
        <strain evidence="8">CHS0354</strain>
    </source>
</reference>
<sequence length="249" mass="27751">MLPMRYLLVLATFTSHSMAILEKTGQADLETVRMRLEEEKAKRLLLENDVEVLMLQVEELRRGLSQISKDNTRIFSFLTFIFFFLRVCLFIYSYIIAVLTLPKASLVVLKPPSGNVTMITLSVAFTATLSQTTAHVSEQTVSFDNVKVNEGNCYDSSTGRFRAPFRGLYILSVTVLQGNTEVHLFIMKDKVAVGTVFSGVSGSNSGSVTVVTVMDKGQTAYVKESPGRTEVMLGSNWYTFTGLLHARYN</sequence>
<evidence type="ECO:0000256" key="5">
    <source>
        <dbReference type="SAM" id="Phobius"/>
    </source>
</evidence>
<organism evidence="8 9">
    <name type="scientific">Potamilus streckersoni</name>
    <dbReference type="NCBI Taxonomy" id="2493646"/>
    <lineage>
        <taxon>Eukaryota</taxon>
        <taxon>Metazoa</taxon>
        <taxon>Spiralia</taxon>
        <taxon>Lophotrochozoa</taxon>
        <taxon>Mollusca</taxon>
        <taxon>Bivalvia</taxon>
        <taxon>Autobranchia</taxon>
        <taxon>Heteroconchia</taxon>
        <taxon>Palaeoheterodonta</taxon>
        <taxon>Unionida</taxon>
        <taxon>Unionoidea</taxon>
        <taxon>Unionidae</taxon>
        <taxon>Ambleminae</taxon>
        <taxon>Lampsilini</taxon>
        <taxon>Potamilus</taxon>
    </lineage>
</organism>
<evidence type="ECO:0000256" key="6">
    <source>
        <dbReference type="SAM" id="SignalP"/>
    </source>
</evidence>
<dbReference type="AlphaFoldDB" id="A0AAE0T0V5"/>
<keyword evidence="2" id="KW-0964">Secreted</keyword>
<dbReference type="InterPro" id="IPR001073">
    <property type="entry name" value="C1q_dom"/>
</dbReference>
<feature type="transmembrane region" description="Helical" evidence="5">
    <location>
        <begin position="74"/>
        <end position="101"/>
    </location>
</feature>
<reference evidence="8" key="2">
    <citation type="journal article" date="2021" name="Genome Biol. Evol.">
        <title>Developing a high-quality reference genome for a parasitic bivalve with doubly uniparental inheritance (Bivalvia: Unionida).</title>
        <authorList>
            <person name="Smith C.H."/>
        </authorList>
    </citation>
    <scope>NUCLEOTIDE SEQUENCE</scope>
    <source>
        <strain evidence="8">CHS0354</strain>
        <tissue evidence="8">Mantle</tissue>
    </source>
</reference>
<evidence type="ECO:0000313" key="8">
    <source>
        <dbReference type="EMBL" id="KAK3601556.1"/>
    </source>
</evidence>
<dbReference type="EMBL" id="JAEAOA010001685">
    <property type="protein sequence ID" value="KAK3601556.1"/>
    <property type="molecule type" value="Genomic_DNA"/>
</dbReference>
<dbReference type="Pfam" id="PF00386">
    <property type="entry name" value="C1q"/>
    <property type="match status" value="1"/>
</dbReference>
<keyword evidence="5" id="KW-0812">Transmembrane</keyword>
<name>A0AAE0T0V5_9BIVA</name>
<keyword evidence="4" id="KW-0175">Coiled coil</keyword>
<evidence type="ECO:0000256" key="4">
    <source>
        <dbReference type="SAM" id="Coils"/>
    </source>
</evidence>
<feature type="coiled-coil region" evidence="4">
    <location>
        <begin position="29"/>
        <end position="56"/>
    </location>
</feature>
<evidence type="ECO:0000313" key="9">
    <source>
        <dbReference type="Proteomes" id="UP001195483"/>
    </source>
</evidence>
<feature type="chain" id="PRO_5041978404" description="C1q domain-containing protein" evidence="6">
    <location>
        <begin position="20"/>
        <end position="249"/>
    </location>
</feature>
<feature type="signal peptide" evidence="6">
    <location>
        <begin position="1"/>
        <end position="19"/>
    </location>
</feature>
<keyword evidence="5" id="KW-0472">Membrane</keyword>
<dbReference type="SUPFAM" id="SSF49842">
    <property type="entry name" value="TNF-like"/>
    <property type="match status" value="1"/>
</dbReference>
<comment type="subcellular location">
    <subcellularLocation>
        <location evidence="1">Secreted</location>
    </subcellularLocation>
</comment>
<accession>A0AAE0T0V5</accession>
<dbReference type="InterPro" id="IPR008983">
    <property type="entry name" value="Tumour_necrosis_fac-like_dom"/>
</dbReference>
<evidence type="ECO:0000256" key="3">
    <source>
        <dbReference type="ARBA" id="ARBA00022729"/>
    </source>
</evidence>
<feature type="domain" description="C1q" evidence="7">
    <location>
        <begin position="118"/>
        <end position="249"/>
    </location>
</feature>